<dbReference type="Pfam" id="PF03600">
    <property type="entry name" value="CitMHS"/>
    <property type="match status" value="1"/>
</dbReference>
<feature type="transmembrane region" description="Helical" evidence="6">
    <location>
        <begin position="38"/>
        <end position="58"/>
    </location>
</feature>
<evidence type="ECO:0000256" key="1">
    <source>
        <dbReference type="ARBA" id="ARBA00004141"/>
    </source>
</evidence>
<feature type="transmembrane region" description="Helical" evidence="6">
    <location>
        <begin position="269"/>
        <end position="289"/>
    </location>
</feature>
<keyword evidence="2" id="KW-0813">Transport</keyword>
<evidence type="ECO:0000256" key="4">
    <source>
        <dbReference type="ARBA" id="ARBA00022989"/>
    </source>
</evidence>
<evidence type="ECO:0000256" key="3">
    <source>
        <dbReference type="ARBA" id="ARBA00022692"/>
    </source>
</evidence>
<name>A0ABP3XR07_9SPHN</name>
<proteinExistence type="predicted"/>
<keyword evidence="9" id="KW-1185">Reference proteome</keyword>
<dbReference type="InterPro" id="IPR014738">
    <property type="entry name" value="Citrate_transporter"/>
</dbReference>
<comment type="subcellular location">
    <subcellularLocation>
        <location evidence="1">Membrane</location>
        <topology evidence="1">Multi-pass membrane protein</topology>
    </subcellularLocation>
</comment>
<protein>
    <submittedName>
        <fullName evidence="8">CitMHS family transporter</fullName>
    </submittedName>
</protein>
<evidence type="ECO:0000256" key="2">
    <source>
        <dbReference type="ARBA" id="ARBA00022448"/>
    </source>
</evidence>
<feature type="transmembrane region" description="Helical" evidence="6">
    <location>
        <begin position="152"/>
        <end position="173"/>
    </location>
</feature>
<dbReference type="Proteomes" id="UP001500738">
    <property type="component" value="Unassembled WGS sequence"/>
</dbReference>
<feature type="domain" description="Citrate transporter-like" evidence="7">
    <location>
        <begin position="15"/>
        <end position="362"/>
    </location>
</feature>
<dbReference type="NCBIfam" id="TIGR00784">
    <property type="entry name" value="citMHS"/>
    <property type="match status" value="1"/>
</dbReference>
<evidence type="ECO:0000256" key="6">
    <source>
        <dbReference type="SAM" id="Phobius"/>
    </source>
</evidence>
<dbReference type="EMBL" id="BAAAFE010000010">
    <property type="protein sequence ID" value="GAA0866872.1"/>
    <property type="molecule type" value="Genomic_DNA"/>
</dbReference>
<evidence type="ECO:0000313" key="8">
    <source>
        <dbReference type="EMBL" id="GAA0866872.1"/>
    </source>
</evidence>
<feature type="transmembrane region" description="Helical" evidence="6">
    <location>
        <begin position="111"/>
        <end position="132"/>
    </location>
</feature>
<keyword evidence="5 6" id="KW-0472">Membrane</keyword>
<gene>
    <name evidence="8" type="ORF">GCM10009115_32460</name>
</gene>
<comment type="caution">
    <text evidence="8">The sequence shown here is derived from an EMBL/GenBank/DDBJ whole genome shotgun (WGS) entry which is preliminary data.</text>
</comment>
<dbReference type="InterPro" id="IPR004680">
    <property type="entry name" value="Cit_transptr-like_dom"/>
</dbReference>
<keyword evidence="4 6" id="KW-1133">Transmembrane helix</keyword>
<feature type="transmembrane region" description="Helical" evidence="6">
    <location>
        <begin position="239"/>
        <end position="257"/>
    </location>
</feature>
<reference evidence="9" key="1">
    <citation type="journal article" date="2019" name="Int. J. Syst. Evol. Microbiol.">
        <title>The Global Catalogue of Microorganisms (GCM) 10K type strain sequencing project: providing services to taxonomists for standard genome sequencing and annotation.</title>
        <authorList>
            <consortium name="The Broad Institute Genomics Platform"/>
            <consortium name="The Broad Institute Genome Sequencing Center for Infectious Disease"/>
            <person name="Wu L."/>
            <person name="Ma J."/>
        </authorList>
    </citation>
    <scope>NUCLEOTIDE SEQUENCE [LARGE SCALE GENOMIC DNA]</scope>
    <source>
        <strain evidence="9">JCM 15910</strain>
    </source>
</reference>
<accession>A0ABP3XR07</accession>
<feature type="transmembrane region" description="Helical" evidence="6">
    <location>
        <begin position="216"/>
        <end position="233"/>
    </location>
</feature>
<evidence type="ECO:0000313" key="9">
    <source>
        <dbReference type="Proteomes" id="UP001500738"/>
    </source>
</evidence>
<feature type="transmembrane region" description="Helical" evidence="6">
    <location>
        <begin position="309"/>
        <end position="328"/>
    </location>
</feature>
<evidence type="ECO:0000259" key="7">
    <source>
        <dbReference type="Pfam" id="PF03600"/>
    </source>
</evidence>
<evidence type="ECO:0000256" key="5">
    <source>
        <dbReference type="ARBA" id="ARBA00023136"/>
    </source>
</evidence>
<keyword evidence="3 6" id="KW-0812">Transmembrane</keyword>
<feature type="transmembrane region" description="Helical" evidence="6">
    <location>
        <begin position="393"/>
        <end position="417"/>
    </location>
</feature>
<sequence length="418" mass="43863">MTAVPALVFVPLLFSFLAGSGAETGTMMMVGVTKVAATAVMLIFAILYFGIMIDAGLFQPLVSRIIAWVGNDPARATVGHATLASAVGLDGDGTTTALVGVSSMLPVYRRLGIDVMIFAVIGSLSFIIMNMSPWGGPAARVAASLHVDPSSLFIPMLPVAATGLASVFLLAWWMGRRERKRLGAVVASAGSPTETLDADRIAGIFQADPSALRPRLIWFNLALTLALMTMVIIRFAPLPVLFMGGLAAALVVNYPKLADQRSRLTAHAGNALSVGVMVLAAGAFTGVMSGTGMIDAMAEAILDILPPAFGPYLGVITALLSILMNFFLSSDAFYFGVVPVLAETANHYGISAEEIGRASLLGQPMHSLSPLVAAVYLKCALLGIELGDLQRYAWKYCLALCFILIAAALLFGVVPLAR</sequence>
<organism evidence="8 9">
    <name type="scientific">Sphingopyxis soli</name>
    <dbReference type="NCBI Taxonomy" id="592051"/>
    <lineage>
        <taxon>Bacteria</taxon>
        <taxon>Pseudomonadati</taxon>
        <taxon>Pseudomonadota</taxon>
        <taxon>Alphaproteobacteria</taxon>
        <taxon>Sphingomonadales</taxon>
        <taxon>Sphingomonadaceae</taxon>
        <taxon>Sphingopyxis</taxon>
    </lineage>
</organism>